<keyword evidence="4" id="KW-0547">Nucleotide-binding</keyword>
<dbReference type="InterPro" id="IPR027417">
    <property type="entry name" value="P-loop_NTPase"/>
</dbReference>
<evidence type="ECO:0000256" key="4">
    <source>
        <dbReference type="ARBA" id="ARBA00022741"/>
    </source>
</evidence>
<keyword evidence="3" id="KW-0812">Transmembrane</keyword>
<name>A0A6J7LYN9_9ZZZZ</name>
<evidence type="ECO:0000256" key="3">
    <source>
        <dbReference type="ARBA" id="ARBA00022692"/>
    </source>
</evidence>
<evidence type="ECO:0000256" key="1">
    <source>
        <dbReference type="ARBA" id="ARBA00004651"/>
    </source>
</evidence>
<dbReference type="Pfam" id="PF10609">
    <property type="entry name" value="ParA"/>
    <property type="match status" value="1"/>
</dbReference>
<dbReference type="InterPro" id="IPR033756">
    <property type="entry name" value="YlxH/NBP35"/>
</dbReference>
<protein>
    <submittedName>
        <fullName evidence="11">Unannotated protein</fullName>
    </submittedName>
</protein>
<feature type="coiled-coil region" evidence="8">
    <location>
        <begin position="142"/>
        <end position="169"/>
    </location>
</feature>
<dbReference type="EMBL" id="CAFAAJ010000038">
    <property type="protein sequence ID" value="CAB4798298.1"/>
    <property type="molecule type" value="Genomic_DNA"/>
</dbReference>
<dbReference type="Gene3D" id="3.40.50.300">
    <property type="entry name" value="P-loop containing nucleotide triphosphate hydrolases"/>
    <property type="match status" value="1"/>
</dbReference>
<organism evidence="11">
    <name type="scientific">freshwater metagenome</name>
    <dbReference type="NCBI Taxonomy" id="449393"/>
    <lineage>
        <taxon>unclassified sequences</taxon>
        <taxon>metagenomes</taxon>
        <taxon>ecological metagenomes</taxon>
    </lineage>
</organism>
<accession>A0A6J7LYN9</accession>
<reference evidence="11" key="1">
    <citation type="submission" date="2020-05" db="EMBL/GenBank/DDBJ databases">
        <authorList>
            <person name="Chiriac C."/>
            <person name="Salcher M."/>
            <person name="Ghai R."/>
            <person name="Kavagutti S V."/>
        </authorList>
    </citation>
    <scope>NUCLEOTIDE SEQUENCE</scope>
</reference>
<dbReference type="InterPro" id="IPR005702">
    <property type="entry name" value="Wzc-like_C"/>
</dbReference>
<dbReference type="PANTHER" id="PTHR32309">
    <property type="entry name" value="TYROSINE-PROTEIN KINASE"/>
    <property type="match status" value="1"/>
</dbReference>
<evidence type="ECO:0000313" key="11">
    <source>
        <dbReference type="EMBL" id="CAB4973128.1"/>
    </source>
</evidence>
<evidence type="ECO:0000259" key="9">
    <source>
        <dbReference type="Pfam" id="PF02706"/>
    </source>
</evidence>
<keyword evidence="6" id="KW-1133">Transmembrane helix</keyword>
<dbReference type="EMBL" id="CAFBON010000002">
    <property type="protein sequence ID" value="CAB4973128.1"/>
    <property type="molecule type" value="Genomic_DNA"/>
</dbReference>
<dbReference type="InterPro" id="IPR003856">
    <property type="entry name" value="LPS_length_determ_N"/>
</dbReference>
<sequence length="535" mass="56809">MTLRDYWQVVVRRRWLVLAGVVATLAAALIMVAAQTPVYEAEAQLLVRSLPGDSVFQAQSASAANAARLIETEIRVLEGAPVEDRVRENLGVVGDLPDASGSAIKDTDVVRIRVRSGNAETAARLADAYMQAYIDVKREQNVNSLLDASAEVQKKVSELQEQIDAIDDQIDAVPTGGGSDAVATLTAQRQRLVDQQSVFKQRLDQIQVDASLQSGNAQPVRPAEVPTGPVEPTPLRTGLLALVVGLLLGLGAAFLIDYLDDTLNSPEDLERTAGGLAVLSVIPDTSPPDSRPLALSEPDNSAVETYRRLRTGLQFIALERPLTTIQVTSALPGEGKTNTAANLALIFAQAGKRVILVDADLRRPRIHHVFGIQASPGLTNGVLGEPLAPLMHPIAVGESTLQVLASGTIPGNPSEMLGSSRMRAVLAELQASADVVIIDSAPVLPVTDSVVLAGLVDAVVLVTEAHHTSRRELASAIETLNRVGAPLVGLVLNRLEAKRSPYGYGYGYGKTYGAETTTPETTKKSVLFGLLRGSR</sequence>
<evidence type="ECO:0000313" key="10">
    <source>
        <dbReference type="EMBL" id="CAB4798298.1"/>
    </source>
</evidence>
<feature type="domain" description="Polysaccharide chain length determinant N-terminal" evidence="9">
    <location>
        <begin position="2"/>
        <end position="80"/>
    </location>
</feature>
<dbReference type="CDD" id="cd05387">
    <property type="entry name" value="BY-kinase"/>
    <property type="match status" value="1"/>
</dbReference>
<keyword evidence="5" id="KW-0067">ATP-binding</keyword>
<keyword evidence="8" id="KW-0175">Coiled coil</keyword>
<dbReference type="InterPro" id="IPR050445">
    <property type="entry name" value="Bact_polysacc_biosynth/exp"/>
</dbReference>
<comment type="subcellular location">
    <subcellularLocation>
        <location evidence="1">Cell membrane</location>
        <topology evidence="1">Multi-pass membrane protein</topology>
    </subcellularLocation>
</comment>
<gene>
    <name evidence="10" type="ORF">UFOPK3001_00785</name>
    <name evidence="11" type="ORF">UFOPK3954_00048</name>
</gene>
<dbReference type="GO" id="GO:0005886">
    <property type="term" value="C:plasma membrane"/>
    <property type="evidence" value="ECO:0007669"/>
    <property type="project" value="UniProtKB-SubCell"/>
</dbReference>
<dbReference type="AlphaFoldDB" id="A0A6J7LYN9"/>
<dbReference type="NCBIfam" id="TIGR01007">
    <property type="entry name" value="eps_fam"/>
    <property type="match status" value="1"/>
</dbReference>
<evidence type="ECO:0000256" key="2">
    <source>
        <dbReference type="ARBA" id="ARBA00022475"/>
    </source>
</evidence>
<dbReference type="Pfam" id="PF02706">
    <property type="entry name" value="Wzz"/>
    <property type="match status" value="1"/>
</dbReference>
<keyword evidence="2" id="KW-1003">Cell membrane</keyword>
<dbReference type="PANTHER" id="PTHR32309:SF13">
    <property type="entry name" value="FERRIC ENTEROBACTIN TRANSPORT PROTEIN FEPE"/>
    <property type="match status" value="1"/>
</dbReference>
<keyword evidence="7" id="KW-0472">Membrane</keyword>
<dbReference type="SUPFAM" id="SSF52540">
    <property type="entry name" value="P-loop containing nucleoside triphosphate hydrolases"/>
    <property type="match status" value="1"/>
</dbReference>
<proteinExistence type="predicted"/>
<dbReference type="GO" id="GO:0005524">
    <property type="term" value="F:ATP binding"/>
    <property type="evidence" value="ECO:0007669"/>
    <property type="project" value="UniProtKB-KW"/>
</dbReference>
<evidence type="ECO:0000256" key="7">
    <source>
        <dbReference type="ARBA" id="ARBA00023136"/>
    </source>
</evidence>
<evidence type="ECO:0000256" key="5">
    <source>
        <dbReference type="ARBA" id="ARBA00022840"/>
    </source>
</evidence>
<evidence type="ECO:0000256" key="8">
    <source>
        <dbReference type="SAM" id="Coils"/>
    </source>
</evidence>
<evidence type="ECO:0000256" key="6">
    <source>
        <dbReference type="ARBA" id="ARBA00022989"/>
    </source>
</evidence>